<keyword evidence="2" id="KW-1185">Reference proteome</keyword>
<accession>A0A8J9W1X5</accession>
<reference evidence="1" key="1">
    <citation type="submission" date="2021-12" db="EMBL/GenBank/DDBJ databases">
        <authorList>
            <person name="Martin H S."/>
        </authorList>
    </citation>
    <scope>NUCLEOTIDE SEQUENCE</scope>
</reference>
<dbReference type="Proteomes" id="UP000838878">
    <property type="component" value="Chromosome 4"/>
</dbReference>
<protein>
    <submittedName>
        <fullName evidence="1">Uncharacterized protein</fullName>
    </submittedName>
</protein>
<feature type="non-terminal residue" evidence="1">
    <location>
        <position position="117"/>
    </location>
</feature>
<organism evidence="1 2">
    <name type="scientific">Brenthis ino</name>
    <name type="common">lesser marbled fritillary</name>
    <dbReference type="NCBI Taxonomy" id="405034"/>
    <lineage>
        <taxon>Eukaryota</taxon>
        <taxon>Metazoa</taxon>
        <taxon>Ecdysozoa</taxon>
        <taxon>Arthropoda</taxon>
        <taxon>Hexapoda</taxon>
        <taxon>Insecta</taxon>
        <taxon>Pterygota</taxon>
        <taxon>Neoptera</taxon>
        <taxon>Endopterygota</taxon>
        <taxon>Lepidoptera</taxon>
        <taxon>Glossata</taxon>
        <taxon>Ditrysia</taxon>
        <taxon>Papilionoidea</taxon>
        <taxon>Nymphalidae</taxon>
        <taxon>Heliconiinae</taxon>
        <taxon>Argynnini</taxon>
        <taxon>Brenthis</taxon>
    </lineage>
</organism>
<proteinExistence type="predicted"/>
<dbReference type="OrthoDB" id="7483106at2759"/>
<evidence type="ECO:0000313" key="1">
    <source>
        <dbReference type="EMBL" id="CAH0723927.1"/>
    </source>
</evidence>
<dbReference type="AlphaFoldDB" id="A0A8J9W1X5"/>
<dbReference type="EMBL" id="OV170224">
    <property type="protein sequence ID" value="CAH0723927.1"/>
    <property type="molecule type" value="Genomic_DNA"/>
</dbReference>
<sequence length="117" mass="13100">MSLKFLTPIPKQLKRVTIPCEGKIKVASPSETLQIECDDAQTWNAKYHSKIMEESVVTNSLTPVIQNHKIEVLDVLVLPKWQPNSKIQCKRIVPKAQCLTPVVATSSLDPSTHVKIE</sequence>
<name>A0A8J9W1X5_9NEOP</name>
<gene>
    <name evidence="1" type="ORF">BINO364_LOCUS9695</name>
</gene>
<evidence type="ECO:0000313" key="2">
    <source>
        <dbReference type="Proteomes" id="UP000838878"/>
    </source>
</evidence>